<accession>A0A7W0CHZ5</accession>
<comment type="subcellular location">
    <subcellularLocation>
        <location evidence="1">Membrane</location>
        <topology evidence="1">Multi-pass membrane protein</topology>
    </subcellularLocation>
</comment>
<feature type="domain" description="EamA" evidence="7">
    <location>
        <begin position="5"/>
        <end position="138"/>
    </location>
</feature>
<evidence type="ECO:0000313" key="8">
    <source>
        <dbReference type="EMBL" id="MBA2891332.1"/>
    </source>
</evidence>
<feature type="domain" description="EamA" evidence="7">
    <location>
        <begin position="147"/>
        <end position="275"/>
    </location>
</feature>
<dbReference type="AlphaFoldDB" id="A0A7W0CHZ5"/>
<keyword evidence="4 6" id="KW-1133">Transmembrane helix</keyword>
<dbReference type="RefSeq" id="WP_220133562.1">
    <property type="nucleotide sequence ID" value="NZ_BAABAM010000002.1"/>
</dbReference>
<keyword evidence="9" id="KW-1185">Reference proteome</keyword>
<name>A0A7W0CHZ5_9ACTN</name>
<feature type="transmembrane region" description="Helical" evidence="6">
    <location>
        <begin position="146"/>
        <end position="163"/>
    </location>
</feature>
<evidence type="ECO:0000256" key="1">
    <source>
        <dbReference type="ARBA" id="ARBA00004141"/>
    </source>
</evidence>
<reference evidence="8 9" key="1">
    <citation type="submission" date="2020-07" db="EMBL/GenBank/DDBJ databases">
        <title>Genomic Encyclopedia of Type Strains, Phase IV (KMG-IV): sequencing the most valuable type-strain genomes for metagenomic binning, comparative biology and taxonomic classification.</title>
        <authorList>
            <person name="Goeker M."/>
        </authorList>
    </citation>
    <scope>NUCLEOTIDE SEQUENCE [LARGE SCALE GENOMIC DNA]</scope>
    <source>
        <strain evidence="8 9">DSM 45533</strain>
    </source>
</reference>
<evidence type="ECO:0000259" key="7">
    <source>
        <dbReference type="Pfam" id="PF00892"/>
    </source>
</evidence>
<evidence type="ECO:0000256" key="6">
    <source>
        <dbReference type="SAM" id="Phobius"/>
    </source>
</evidence>
<keyword evidence="5 6" id="KW-0472">Membrane</keyword>
<feature type="transmembrane region" description="Helical" evidence="6">
    <location>
        <begin position="65"/>
        <end position="87"/>
    </location>
</feature>
<feature type="transmembrane region" description="Helical" evidence="6">
    <location>
        <begin position="34"/>
        <end position="53"/>
    </location>
</feature>
<dbReference type="InterPro" id="IPR037185">
    <property type="entry name" value="EmrE-like"/>
</dbReference>
<dbReference type="GO" id="GO:0016020">
    <property type="term" value="C:membrane"/>
    <property type="evidence" value="ECO:0007669"/>
    <property type="project" value="UniProtKB-SubCell"/>
</dbReference>
<comment type="caution">
    <text evidence="8">The sequence shown here is derived from an EMBL/GenBank/DDBJ whole genome shotgun (WGS) entry which is preliminary data.</text>
</comment>
<feature type="transmembrane region" description="Helical" evidence="6">
    <location>
        <begin position="93"/>
        <end position="112"/>
    </location>
</feature>
<dbReference type="InterPro" id="IPR000620">
    <property type="entry name" value="EamA_dom"/>
</dbReference>
<evidence type="ECO:0000256" key="2">
    <source>
        <dbReference type="ARBA" id="ARBA00007362"/>
    </source>
</evidence>
<feature type="transmembrane region" description="Helical" evidence="6">
    <location>
        <begin position="175"/>
        <end position="197"/>
    </location>
</feature>
<dbReference type="InterPro" id="IPR050638">
    <property type="entry name" value="AA-Vitamin_Transporters"/>
</dbReference>
<evidence type="ECO:0000313" key="9">
    <source>
        <dbReference type="Proteomes" id="UP000530928"/>
    </source>
</evidence>
<feature type="transmembrane region" description="Helical" evidence="6">
    <location>
        <begin position="124"/>
        <end position="140"/>
    </location>
</feature>
<feature type="transmembrane region" description="Helical" evidence="6">
    <location>
        <begin position="203"/>
        <end position="226"/>
    </location>
</feature>
<comment type="similarity">
    <text evidence="2">Belongs to the EamA transporter family.</text>
</comment>
<protein>
    <submittedName>
        <fullName evidence="8">Drug/metabolite transporter (DMT)-like permease</fullName>
    </submittedName>
</protein>
<dbReference type="EMBL" id="JACDUR010000003">
    <property type="protein sequence ID" value="MBA2891332.1"/>
    <property type="molecule type" value="Genomic_DNA"/>
</dbReference>
<keyword evidence="3 6" id="KW-0812">Transmembrane</keyword>
<evidence type="ECO:0000256" key="3">
    <source>
        <dbReference type="ARBA" id="ARBA00022692"/>
    </source>
</evidence>
<gene>
    <name evidence="8" type="ORF">HNR30_002673</name>
</gene>
<dbReference type="PANTHER" id="PTHR32322:SF9">
    <property type="entry name" value="AMINO-ACID METABOLITE EFFLUX PUMP-RELATED"/>
    <property type="match status" value="1"/>
</dbReference>
<dbReference type="Pfam" id="PF00892">
    <property type="entry name" value="EamA"/>
    <property type="match status" value="2"/>
</dbReference>
<dbReference type="SUPFAM" id="SSF103481">
    <property type="entry name" value="Multidrug resistance efflux transporter EmrE"/>
    <property type="match status" value="2"/>
</dbReference>
<feature type="transmembrane region" description="Helical" evidence="6">
    <location>
        <begin position="233"/>
        <end position="253"/>
    </location>
</feature>
<proteinExistence type="inferred from homology"/>
<dbReference type="PANTHER" id="PTHR32322">
    <property type="entry name" value="INNER MEMBRANE TRANSPORTER"/>
    <property type="match status" value="1"/>
</dbReference>
<organism evidence="8 9">
    <name type="scientific">Nonomuraea soli</name>
    <dbReference type="NCBI Taxonomy" id="1032476"/>
    <lineage>
        <taxon>Bacteria</taxon>
        <taxon>Bacillati</taxon>
        <taxon>Actinomycetota</taxon>
        <taxon>Actinomycetes</taxon>
        <taxon>Streptosporangiales</taxon>
        <taxon>Streptosporangiaceae</taxon>
        <taxon>Nonomuraea</taxon>
    </lineage>
</organism>
<evidence type="ECO:0000256" key="5">
    <source>
        <dbReference type="ARBA" id="ARBA00023136"/>
    </source>
</evidence>
<feature type="transmembrane region" description="Helical" evidence="6">
    <location>
        <begin position="259"/>
        <end position="278"/>
    </location>
</feature>
<evidence type="ECO:0000256" key="4">
    <source>
        <dbReference type="ARBA" id="ARBA00022989"/>
    </source>
</evidence>
<sequence>MRTPLGAVLCLISAVGFGLAPIFAKEAYAAGVSLQTLLVVRFGLAALLFWLLAAWRRPRLPSWRVLLVCLALGAVGYAGQAALYFGALTLTSASLVSLLLYAYPAIVTGIAVALRRQGLDRGRVAALTSSALGLLLLLGTGDAGNLAGVMLALGAAVTYALYLTVADGLPRELDLFLLSAVVCTGAAASVTAFSGLPSVPGSAWPWLVTLAVFSTVVPIVTMFAGVRSVGASTAAILSCVEPAVTVASTALVYGESLTAVQLLGGAAVVAAIFMMGRFPRRLDAPREREFGST</sequence>
<dbReference type="Proteomes" id="UP000530928">
    <property type="component" value="Unassembled WGS sequence"/>
</dbReference>